<name>A0ABQ7ZCR2_BRANA</name>
<dbReference type="EMBL" id="JAGKQM010000015">
    <property type="protein sequence ID" value="KAH0878021.1"/>
    <property type="molecule type" value="Genomic_DNA"/>
</dbReference>
<organism evidence="2 3">
    <name type="scientific">Brassica napus</name>
    <name type="common">Rape</name>
    <dbReference type="NCBI Taxonomy" id="3708"/>
    <lineage>
        <taxon>Eukaryota</taxon>
        <taxon>Viridiplantae</taxon>
        <taxon>Streptophyta</taxon>
        <taxon>Embryophyta</taxon>
        <taxon>Tracheophyta</taxon>
        <taxon>Spermatophyta</taxon>
        <taxon>Magnoliopsida</taxon>
        <taxon>eudicotyledons</taxon>
        <taxon>Gunneridae</taxon>
        <taxon>Pentapetalae</taxon>
        <taxon>rosids</taxon>
        <taxon>malvids</taxon>
        <taxon>Brassicales</taxon>
        <taxon>Brassicaceae</taxon>
        <taxon>Brassiceae</taxon>
        <taxon>Brassica</taxon>
    </lineage>
</organism>
<feature type="transmembrane region" description="Helical" evidence="1">
    <location>
        <begin position="189"/>
        <end position="208"/>
    </location>
</feature>
<keyword evidence="3" id="KW-1185">Reference proteome</keyword>
<keyword evidence="1" id="KW-0812">Transmembrane</keyword>
<proteinExistence type="predicted"/>
<protein>
    <submittedName>
        <fullName evidence="2">Uncharacterized protein</fullName>
    </submittedName>
</protein>
<comment type="caution">
    <text evidence="2">The sequence shown here is derived from an EMBL/GenBank/DDBJ whole genome shotgun (WGS) entry which is preliminary data.</text>
</comment>
<evidence type="ECO:0000313" key="3">
    <source>
        <dbReference type="Proteomes" id="UP000824890"/>
    </source>
</evidence>
<evidence type="ECO:0000256" key="1">
    <source>
        <dbReference type="SAM" id="Phobius"/>
    </source>
</evidence>
<keyword evidence="1" id="KW-0472">Membrane</keyword>
<dbReference type="Proteomes" id="UP000824890">
    <property type="component" value="Unassembled WGS sequence"/>
</dbReference>
<gene>
    <name evidence="2" type="ORF">HID58_065415</name>
</gene>
<keyword evidence="1" id="KW-1133">Transmembrane helix</keyword>
<reference evidence="2 3" key="1">
    <citation type="submission" date="2021-05" db="EMBL/GenBank/DDBJ databases">
        <title>Genome Assembly of Synthetic Allotetraploid Brassica napus Reveals Homoeologous Exchanges between Subgenomes.</title>
        <authorList>
            <person name="Davis J.T."/>
        </authorList>
    </citation>
    <scope>NUCLEOTIDE SEQUENCE [LARGE SCALE GENOMIC DNA]</scope>
    <source>
        <strain evidence="3">cv. Da-Ae</strain>
        <tissue evidence="2">Seedling</tissue>
    </source>
</reference>
<accession>A0ABQ7ZCR2</accession>
<evidence type="ECO:0000313" key="2">
    <source>
        <dbReference type="EMBL" id="KAH0878021.1"/>
    </source>
</evidence>
<sequence>MEGAFQDKRSPTSVEQEFTVVASAPSSTCLLSFQVKASIMVVNINRFTSLRHDPKKEGLSELHLATTSTWASGASFHCFPFSEFELHLSPRSVRTSMECSGSELLLKKAQSSVMLCVSGRRSQSSSLCKRGSTVIPATNRRSSSAEAAYVSPNLSSTWTRPKLFSRSISPISISQSINFIERTRPMNCFAAFVLFISMISGGFTDALVRSRVHITPYMYVLKRFSSSWLPVGSSAPSSKTFLMRSVTSPAIKQMKLPKSLTVLSSCGAVCTRPEDATGFISTIFQGVDWLSTSRFNVTMFQLSGGAVKFTLTHSSCFLNSLSIYSRGFSTSISYVVLSYCFSSSAKIVSSSKCNPEF</sequence>